<keyword evidence="1" id="KW-0812">Transmembrane</keyword>
<protein>
    <recommendedName>
        <fullName evidence="4">Pilus assembly protein PilO</fullName>
    </recommendedName>
</protein>
<organism evidence="2 3">
    <name type="scientific">Cupriavidus pampae</name>
    <dbReference type="NCBI Taxonomy" id="659251"/>
    <lineage>
        <taxon>Bacteria</taxon>
        <taxon>Pseudomonadati</taxon>
        <taxon>Pseudomonadota</taxon>
        <taxon>Betaproteobacteria</taxon>
        <taxon>Burkholderiales</taxon>
        <taxon>Burkholderiaceae</taxon>
        <taxon>Cupriavidus</taxon>
    </lineage>
</organism>
<dbReference type="Pfam" id="PF04350">
    <property type="entry name" value="PilO"/>
    <property type="match status" value="1"/>
</dbReference>
<evidence type="ECO:0008006" key="4">
    <source>
        <dbReference type="Google" id="ProtNLM"/>
    </source>
</evidence>
<dbReference type="InterPro" id="IPR007445">
    <property type="entry name" value="PilO"/>
</dbReference>
<evidence type="ECO:0000313" key="3">
    <source>
        <dbReference type="Proteomes" id="UP000706525"/>
    </source>
</evidence>
<evidence type="ECO:0000256" key="1">
    <source>
        <dbReference type="SAM" id="Phobius"/>
    </source>
</evidence>
<reference evidence="2 3" key="1">
    <citation type="submission" date="2021-08" db="EMBL/GenBank/DDBJ databases">
        <authorList>
            <person name="Peeters C."/>
        </authorList>
    </citation>
    <scope>NUCLEOTIDE SEQUENCE [LARGE SCALE GENOMIC DNA]</scope>
    <source>
        <strain evidence="2 3">LMG 32289</strain>
    </source>
</reference>
<accession>A0ABM8WVD6</accession>
<dbReference type="PANTHER" id="PTHR39555">
    <property type="entry name" value="FIMBRIAL ASSEMBLY PROTEIN PILO-LIKE PROTEIN-RELATED"/>
    <property type="match status" value="1"/>
</dbReference>
<dbReference type="EMBL" id="CAJZAG010000004">
    <property type="protein sequence ID" value="CAG9171461.1"/>
    <property type="molecule type" value="Genomic_DNA"/>
</dbReference>
<keyword evidence="3" id="KW-1185">Reference proteome</keyword>
<proteinExistence type="predicted"/>
<comment type="caution">
    <text evidence="2">The sequence shown here is derived from an EMBL/GenBank/DDBJ whole genome shotgun (WGS) entry which is preliminary data.</text>
</comment>
<keyword evidence="1" id="KW-1133">Transmembrane helix</keyword>
<keyword evidence="1" id="KW-0472">Membrane</keyword>
<dbReference type="PANTHER" id="PTHR39555:SF1">
    <property type="entry name" value="TYPE IV PILUS INNER MEMBRANE COMPONENT PILO"/>
    <property type="match status" value="1"/>
</dbReference>
<feature type="transmembrane region" description="Helical" evidence="1">
    <location>
        <begin position="35"/>
        <end position="55"/>
    </location>
</feature>
<dbReference type="Proteomes" id="UP000706525">
    <property type="component" value="Unassembled WGS sequence"/>
</dbReference>
<dbReference type="Gene3D" id="3.30.70.60">
    <property type="match status" value="1"/>
</dbReference>
<dbReference type="RefSeq" id="WP_223988225.1">
    <property type="nucleotide sequence ID" value="NZ_CAJZAG010000004.1"/>
</dbReference>
<name>A0ABM8WVD6_9BURK</name>
<dbReference type="InterPro" id="IPR014717">
    <property type="entry name" value="Transl_elong_EF1B/ribsomal_bS6"/>
</dbReference>
<evidence type="ECO:0000313" key="2">
    <source>
        <dbReference type="EMBL" id="CAG9171461.1"/>
    </source>
</evidence>
<gene>
    <name evidence="2" type="ORF">LMG32289_02374</name>
</gene>
<sequence length="222" mass="24500">MRIPPNIAAPVAELVAQFRDLDVTDLASWQRVPRMLLSLAAGLTCFAAGWMALIGDDMDTLRRQRAEHEALLESYRVRVKQVTNLPVLRARKEEVALRVAAAERQLPGRTDMDALLADINHAGLLRSLQFELFKPESARAGKSFAEIPIRIRVNGRFTDLAGFSADLATMSRIVSMRDLNMQQDKTRGLAMEADVIAYRLLDAAESAAKPEDASTTVAGARK</sequence>